<protein>
    <submittedName>
        <fullName evidence="1">Uncharacterized protein</fullName>
    </submittedName>
</protein>
<sequence length="100" mass="11330">MEMKGFRKKRTKQLLPGQKMHQGIHNCICDDEDQAVHSCGARCPYCSYFCSKKYGHYGSHTTVHGNMHNAYLLSETVDTQVGEQKYKADELEIAEMSAPS</sequence>
<accession>A0AAD9GGB4</accession>
<evidence type="ECO:0000313" key="2">
    <source>
        <dbReference type="Proteomes" id="UP001259832"/>
    </source>
</evidence>
<gene>
    <name evidence="1" type="ORF">P3T76_009614</name>
</gene>
<proteinExistence type="predicted"/>
<organism evidence="1 2">
    <name type="scientific">Phytophthora citrophthora</name>
    <dbReference type="NCBI Taxonomy" id="4793"/>
    <lineage>
        <taxon>Eukaryota</taxon>
        <taxon>Sar</taxon>
        <taxon>Stramenopiles</taxon>
        <taxon>Oomycota</taxon>
        <taxon>Peronosporomycetes</taxon>
        <taxon>Peronosporales</taxon>
        <taxon>Peronosporaceae</taxon>
        <taxon>Phytophthora</taxon>
    </lineage>
</organism>
<comment type="caution">
    <text evidence="1">The sequence shown here is derived from an EMBL/GenBank/DDBJ whole genome shotgun (WGS) entry which is preliminary data.</text>
</comment>
<keyword evidence="2" id="KW-1185">Reference proteome</keyword>
<name>A0AAD9GGB4_9STRA</name>
<evidence type="ECO:0000313" key="1">
    <source>
        <dbReference type="EMBL" id="KAK1937877.1"/>
    </source>
</evidence>
<reference evidence="1" key="1">
    <citation type="submission" date="2023-08" db="EMBL/GenBank/DDBJ databases">
        <title>Reference Genome Resource for the Citrus Pathogen Phytophthora citrophthora.</title>
        <authorList>
            <person name="Moller H."/>
            <person name="Coetzee B."/>
            <person name="Rose L.J."/>
            <person name="Van Niekerk J.M."/>
        </authorList>
    </citation>
    <scope>NUCLEOTIDE SEQUENCE</scope>
    <source>
        <strain evidence="1">STE-U-9442</strain>
    </source>
</reference>
<dbReference type="AlphaFoldDB" id="A0AAD9GGB4"/>
<dbReference type="EMBL" id="JASMQC010000019">
    <property type="protein sequence ID" value="KAK1937877.1"/>
    <property type="molecule type" value="Genomic_DNA"/>
</dbReference>
<dbReference type="Proteomes" id="UP001259832">
    <property type="component" value="Unassembled WGS sequence"/>
</dbReference>